<keyword evidence="8 11" id="KW-0648">Protein biosynthesis</keyword>
<dbReference type="EMBL" id="CP036532">
    <property type="protein sequence ID" value="QBK29950.1"/>
    <property type="molecule type" value="Genomic_DNA"/>
</dbReference>
<dbReference type="Proteomes" id="UP000293719">
    <property type="component" value="Chromosome"/>
</dbReference>
<accession>A0A4P6V0S8</accession>
<dbReference type="OrthoDB" id="9775440at2"/>
<evidence type="ECO:0000256" key="5">
    <source>
        <dbReference type="ARBA" id="ARBA00022598"/>
    </source>
</evidence>
<name>A0A4P6V0S8_9HYPH</name>
<keyword evidence="5 11" id="KW-0436">Ligase</keyword>
<feature type="compositionally biased region" description="Basic and acidic residues" evidence="12">
    <location>
        <begin position="681"/>
        <end position="694"/>
    </location>
</feature>
<dbReference type="GO" id="GO:0006420">
    <property type="term" value="P:arginyl-tRNA aminoacylation"/>
    <property type="evidence" value="ECO:0007669"/>
    <property type="project" value="InterPro"/>
</dbReference>
<dbReference type="InterPro" id="IPR015944">
    <property type="entry name" value="Gly-tRNA-synth_bsu"/>
</dbReference>
<comment type="subunit">
    <text evidence="3 11">Tetramer of two alpha and two beta subunits.</text>
</comment>
<keyword evidence="9 11" id="KW-0030">Aminoacyl-tRNA synthetase</keyword>
<dbReference type="InterPro" id="IPR006194">
    <property type="entry name" value="Gly-tRNA-synth_heterodimer"/>
</dbReference>
<keyword evidence="15" id="KW-1185">Reference proteome</keyword>
<evidence type="ECO:0000259" key="13">
    <source>
        <dbReference type="Pfam" id="PF05746"/>
    </source>
</evidence>
<dbReference type="HAMAP" id="MF_00255">
    <property type="entry name" value="Gly_tRNA_synth_beta"/>
    <property type="match status" value="1"/>
</dbReference>
<evidence type="ECO:0000256" key="10">
    <source>
        <dbReference type="ARBA" id="ARBA00047937"/>
    </source>
</evidence>
<feature type="region of interest" description="Disordered" evidence="12">
    <location>
        <begin position="664"/>
        <end position="699"/>
    </location>
</feature>
<dbReference type="KEGG" id="rpod:E0E05_04645"/>
<evidence type="ECO:0000256" key="11">
    <source>
        <dbReference type="HAMAP-Rule" id="MF_00255"/>
    </source>
</evidence>
<organism evidence="14 15">
    <name type="scientific">Roseitalea porphyridii</name>
    <dbReference type="NCBI Taxonomy" id="1852022"/>
    <lineage>
        <taxon>Bacteria</taxon>
        <taxon>Pseudomonadati</taxon>
        <taxon>Pseudomonadota</taxon>
        <taxon>Alphaproteobacteria</taxon>
        <taxon>Hyphomicrobiales</taxon>
        <taxon>Ahrensiaceae</taxon>
        <taxon>Roseitalea</taxon>
    </lineage>
</organism>
<dbReference type="Pfam" id="PF05746">
    <property type="entry name" value="DALR_1"/>
    <property type="match status" value="1"/>
</dbReference>
<dbReference type="InterPro" id="IPR008909">
    <property type="entry name" value="DALR_anticod-bd"/>
</dbReference>
<dbReference type="PANTHER" id="PTHR30075:SF2">
    <property type="entry name" value="GLYCINE--TRNA LIGASE, CHLOROPLASTIC_MITOCHONDRIAL 2"/>
    <property type="match status" value="1"/>
</dbReference>
<evidence type="ECO:0000256" key="7">
    <source>
        <dbReference type="ARBA" id="ARBA00022840"/>
    </source>
</evidence>
<evidence type="ECO:0000256" key="8">
    <source>
        <dbReference type="ARBA" id="ARBA00022917"/>
    </source>
</evidence>
<keyword evidence="6 11" id="KW-0547">Nucleotide-binding</keyword>
<dbReference type="RefSeq" id="WP_131615657.1">
    <property type="nucleotide sequence ID" value="NZ_CP036532.1"/>
</dbReference>
<dbReference type="PRINTS" id="PR01045">
    <property type="entry name" value="TRNASYNTHGB"/>
</dbReference>
<dbReference type="SUPFAM" id="SSF109604">
    <property type="entry name" value="HD-domain/PDEase-like"/>
    <property type="match status" value="1"/>
</dbReference>
<dbReference type="PANTHER" id="PTHR30075">
    <property type="entry name" value="GLYCYL-TRNA SYNTHETASE"/>
    <property type="match status" value="1"/>
</dbReference>
<protein>
    <recommendedName>
        <fullName evidence="11">Glycine--tRNA ligase beta subunit</fullName>
        <ecNumber evidence="11">6.1.1.14</ecNumber>
    </recommendedName>
    <alternativeName>
        <fullName evidence="11">Glycyl-tRNA synthetase beta subunit</fullName>
        <shortName evidence="11">GlyRS</shortName>
    </alternativeName>
</protein>
<comment type="subcellular location">
    <subcellularLocation>
        <location evidence="1 11">Cytoplasm</location>
    </subcellularLocation>
</comment>
<sequence length="841" mass="91152">MPDLLLELFCEEIPARMQRRAATHLREAVTGALVDAGLTYEGAREYWTPRRLTLDVRGLTARSADQTEERKGPRVDAPEKAIAGFLRGAGLASVDEAEVRSDPKKGDFYVAVIRKPGRDAEAIIAEAMPKIIRDFPWPKSMRWGAASAEPGSLRWVRPLQSILCTFGPETEEPTVIDFAVDGLRAGNLTRGHRFHAGEAFAVRRFDDYAAELEKRFVILDAERRKQIIATDAQNLAFANGIELVEDDALLDEVAGLVEWPVVLMGEFEEEFLEIPDEVVRLTIKANQKCFVCRDPSRLASLAPQGEGESLPHPVVRPQAASKGEAGLTNKFILVANIAASDGGAEIARGNGKVVRARLSDALHFWCTDQTNLPDLEKYRPSAETFGLDLAKPLDQRMAKLDHLGVTFHAELGTQGERVARIAALAEELVDVVVSQHPHPEVRGDLHPDPSRLAALAPQDEAEGRQASKGEGAALHSRHLARRAAHLAKADLTTEIVGEFPEVQGAMGAIYAERQGEHPSVCIAIEDHYKPLGPTDTVPTDPVAIAVALADKLDTLTGFWAIDEKPTGSKDPYALRRAALGVIRIVLENGIRLRLQPIGRRAAFRHEENMEGIVGPGRNAIGDLLSFFHDRLKVWLRDQGARHDLIDAVLAAGVSLPLEGRVAASEAKQRGGGAGAVPPTRPDADAPVHPPHEGEGETAANDDLLIIVRKVEALQRLLDSETGANLRVGTERALNILAAEEKKDGAGAFDGPVDRSLLSEPAERELAHVIEAVGGHVDDHVAREDYEGAFAALAELRPAVDAFFDDVMVNADDAAVRANRLALLAGLRAVTRKLADFSKIAG</sequence>
<dbReference type="GO" id="GO:0004814">
    <property type="term" value="F:arginine-tRNA ligase activity"/>
    <property type="evidence" value="ECO:0007669"/>
    <property type="project" value="InterPro"/>
</dbReference>
<evidence type="ECO:0000256" key="2">
    <source>
        <dbReference type="ARBA" id="ARBA00008226"/>
    </source>
</evidence>
<dbReference type="AlphaFoldDB" id="A0A4P6V0S8"/>
<dbReference type="EC" id="6.1.1.14" evidence="11"/>
<evidence type="ECO:0000256" key="12">
    <source>
        <dbReference type="SAM" id="MobiDB-lite"/>
    </source>
</evidence>
<dbReference type="GO" id="GO:0005524">
    <property type="term" value="F:ATP binding"/>
    <property type="evidence" value="ECO:0007669"/>
    <property type="project" value="UniProtKB-UniRule"/>
</dbReference>
<dbReference type="NCBIfam" id="TIGR00211">
    <property type="entry name" value="glyS"/>
    <property type="match status" value="1"/>
</dbReference>
<feature type="domain" description="DALR anticodon binding" evidence="13">
    <location>
        <begin position="731"/>
        <end position="831"/>
    </location>
</feature>
<dbReference type="GO" id="GO:0005829">
    <property type="term" value="C:cytosol"/>
    <property type="evidence" value="ECO:0007669"/>
    <property type="project" value="TreeGrafter"/>
</dbReference>
<dbReference type="Pfam" id="PF02092">
    <property type="entry name" value="tRNA_synt_2f"/>
    <property type="match status" value="1"/>
</dbReference>
<comment type="catalytic activity">
    <reaction evidence="10 11">
        <text>tRNA(Gly) + glycine + ATP = glycyl-tRNA(Gly) + AMP + diphosphate</text>
        <dbReference type="Rhea" id="RHEA:16013"/>
        <dbReference type="Rhea" id="RHEA-COMP:9664"/>
        <dbReference type="Rhea" id="RHEA-COMP:9683"/>
        <dbReference type="ChEBI" id="CHEBI:30616"/>
        <dbReference type="ChEBI" id="CHEBI:33019"/>
        <dbReference type="ChEBI" id="CHEBI:57305"/>
        <dbReference type="ChEBI" id="CHEBI:78442"/>
        <dbReference type="ChEBI" id="CHEBI:78522"/>
        <dbReference type="ChEBI" id="CHEBI:456215"/>
        <dbReference type="EC" id="6.1.1.14"/>
    </reaction>
</comment>
<evidence type="ECO:0000256" key="9">
    <source>
        <dbReference type="ARBA" id="ARBA00023146"/>
    </source>
</evidence>
<evidence type="ECO:0000256" key="4">
    <source>
        <dbReference type="ARBA" id="ARBA00022490"/>
    </source>
</evidence>
<dbReference type="GeneID" id="90766576"/>
<evidence type="ECO:0000256" key="6">
    <source>
        <dbReference type="ARBA" id="ARBA00022741"/>
    </source>
</evidence>
<evidence type="ECO:0000313" key="15">
    <source>
        <dbReference type="Proteomes" id="UP000293719"/>
    </source>
</evidence>
<reference evidence="14 15" key="1">
    <citation type="journal article" date="2017" name="Int. J. Syst. Evol. Microbiol.">
        <title>Roseitalea porphyridii gen. nov., sp. nov., isolated from a red alga, and reclassification of Hoeflea suaedae Chung et al. 2013 as Pseudohoeflea suaedae gen. nov., comb. nov.</title>
        <authorList>
            <person name="Hyeon J.W."/>
            <person name="Jeong S.E."/>
            <person name="Baek K."/>
            <person name="Jeon C.O."/>
        </authorList>
    </citation>
    <scope>NUCLEOTIDE SEQUENCE [LARGE SCALE GENOMIC DNA]</scope>
    <source>
        <strain evidence="14 15">MA7-20</strain>
    </source>
</reference>
<dbReference type="PROSITE" id="PS50861">
    <property type="entry name" value="AA_TRNA_LIGASE_II_GLYAB"/>
    <property type="match status" value="1"/>
</dbReference>
<evidence type="ECO:0000256" key="1">
    <source>
        <dbReference type="ARBA" id="ARBA00004496"/>
    </source>
</evidence>
<dbReference type="GO" id="GO:0004820">
    <property type="term" value="F:glycine-tRNA ligase activity"/>
    <property type="evidence" value="ECO:0007669"/>
    <property type="project" value="UniProtKB-UniRule"/>
</dbReference>
<evidence type="ECO:0000256" key="3">
    <source>
        <dbReference type="ARBA" id="ARBA00011209"/>
    </source>
</evidence>
<proteinExistence type="inferred from homology"/>
<evidence type="ECO:0000313" key="14">
    <source>
        <dbReference type="EMBL" id="QBK29950.1"/>
    </source>
</evidence>
<comment type="similarity">
    <text evidence="2 11">Belongs to the class-II aminoacyl-tRNA synthetase family.</text>
</comment>
<dbReference type="GO" id="GO:0006426">
    <property type="term" value="P:glycyl-tRNA aminoacylation"/>
    <property type="evidence" value="ECO:0007669"/>
    <property type="project" value="UniProtKB-UniRule"/>
</dbReference>
<keyword evidence="7 11" id="KW-0067">ATP-binding</keyword>
<keyword evidence="4 11" id="KW-0963">Cytoplasm</keyword>
<gene>
    <name evidence="11" type="primary">glyS</name>
    <name evidence="14" type="ORF">E0E05_04645</name>
</gene>